<proteinExistence type="predicted"/>
<gene>
    <name evidence="1" type="primary">ORF151871</name>
</gene>
<accession>A0A0B7AYG9</accession>
<organism evidence="1">
    <name type="scientific">Arion vulgaris</name>
    <dbReference type="NCBI Taxonomy" id="1028688"/>
    <lineage>
        <taxon>Eukaryota</taxon>
        <taxon>Metazoa</taxon>
        <taxon>Spiralia</taxon>
        <taxon>Lophotrochozoa</taxon>
        <taxon>Mollusca</taxon>
        <taxon>Gastropoda</taxon>
        <taxon>Heterobranchia</taxon>
        <taxon>Euthyneura</taxon>
        <taxon>Panpulmonata</taxon>
        <taxon>Eupulmonata</taxon>
        <taxon>Stylommatophora</taxon>
        <taxon>Helicina</taxon>
        <taxon>Arionoidea</taxon>
        <taxon>Arionidae</taxon>
        <taxon>Arion</taxon>
    </lineage>
</organism>
<sequence>MLDIQQHKTFNIMKLPYLMQSVATGHSFYCSFYTTNGLLVFQYNILNAIYASSNAPYPPL</sequence>
<feature type="non-terminal residue" evidence="1">
    <location>
        <position position="60"/>
    </location>
</feature>
<reference evidence="1" key="1">
    <citation type="submission" date="2014-12" db="EMBL/GenBank/DDBJ databases">
        <title>Insight into the proteome of Arion vulgaris.</title>
        <authorList>
            <person name="Aradska J."/>
            <person name="Bulat T."/>
            <person name="Smidak R."/>
            <person name="Sarate P."/>
            <person name="Gangsoo J."/>
            <person name="Sialana F."/>
            <person name="Bilban M."/>
            <person name="Lubec G."/>
        </authorList>
    </citation>
    <scope>NUCLEOTIDE SEQUENCE</scope>
    <source>
        <tissue evidence="1">Skin</tissue>
    </source>
</reference>
<protein>
    <submittedName>
        <fullName evidence="1">Uncharacterized protein</fullName>
    </submittedName>
</protein>
<dbReference type="AlphaFoldDB" id="A0A0B7AYG9"/>
<name>A0A0B7AYG9_9EUPU</name>
<evidence type="ECO:0000313" key="1">
    <source>
        <dbReference type="EMBL" id="CEK86109.1"/>
    </source>
</evidence>
<dbReference type="EMBL" id="HACG01039244">
    <property type="protein sequence ID" value="CEK86109.1"/>
    <property type="molecule type" value="Transcribed_RNA"/>
</dbReference>